<sequence length="79" mass="8809">MLSAFLVIYPAVYLLFMTVTLVMVAPIITHDRDGNVLARSRSVGVTLALPLRNFDDLVALFAHPDVGKLDFRYNSDKVD</sequence>
<dbReference type="VEuPathDB" id="FungiDB:ASPGLDRAFT_56409"/>
<dbReference type="EMBL" id="KV878893">
    <property type="protein sequence ID" value="OJJ85819.1"/>
    <property type="molecule type" value="Genomic_DNA"/>
</dbReference>
<keyword evidence="1" id="KW-0472">Membrane</keyword>
<evidence type="ECO:0000313" key="3">
    <source>
        <dbReference type="Proteomes" id="UP000184300"/>
    </source>
</evidence>
<keyword evidence="3" id="KW-1185">Reference proteome</keyword>
<dbReference type="Proteomes" id="UP000184300">
    <property type="component" value="Unassembled WGS sequence"/>
</dbReference>
<dbReference type="GeneID" id="34464456"/>
<proteinExistence type="predicted"/>
<evidence type="ECO:0000313" key="2">
    <source>
        <dbReference type="EMBL" id="OJJ85819.1"/>
    </source>
</evidence>
<organism evidence="2 3">
    <name type="scientific">Aspergillus glaucus CBS 516.65</name>
    <dbReference type="NCBI Taxonomy" id="1160497"/>
    <lineage>
        <taxon>Eukaryota</taxon>
        <taxon>Fungi</taxon>
        <taxon>Dikarya</taxon>
        <taxon>Ascomycota</taxon>
        <taxon>Pezizomycotina</taxon>
        <taxon>Eurotiomycetes</taxon>
        <taxon>Eurotiomycetidae</taxon>
        <taxon>Eurotiales</taxon>
        <taxon>Aspergillaceae</taxon>
        <taxon>Aspergillus</taxon>
        <taxon>Aspergillus subgen. Aspergillus</taxon>
    </lineage>
</organism>
<reference evidence="3" key="1">
    <citation type="journal article" date="2017" name="Genome Biol.">
        <title>Comparative genomics reveals high biological diversity and specific adaptations in the industrially and medically important fungal genus Aspergillus.</title>
        <authorList>
            <person name="de Vries R.P."/>
            <person name="Riley R."/>
            <person name="Wiebenga A."/>
            <person name="Aguilar-Osorio G."/>
            <person name="Amillis S."/>
            <person name="Uchima C.A."/>
            <person name="Anderluh G."/>
            <person name="Asadollahi M."/>
            <person name="Askin M."/>
            <person name="Barry K."/>
            <person name="Battaglia E."/>
            <person name="Bayram O."/>
            <person name="Benocci T."/>
            <person name="Braus-Stromeyer S.A."/>
            <person name="Caldana C."/>
            <person name="Canovas D."/>
            <person name="Cerqueira G.C."/>
            <person name="Chen F."/>
            <person name="Chen W."/>
            <person name="Choi C."/>
            <person name="Clum A."/>
            <person name="Dos Santos R.A."/>
            <person name="Damasio A.R."/>
            <person name="Diallinas G."/>
            <person name="Emri T."/>
            <person name="Fekete E."/>
            <person name="Flipphi M."/>
            <person name="Freyberg S."/>
            <person name="Gallo A."/>
            <person name="Gournas C."/>
            <person name="Habgood R."/>
            <person name="Hainaut M."/>
            <person name="Harispe M.L."/>
            <person name="Henrissat B."/>
            <person name="Hilden K.S."/>
            <person name="Hope R."/>
            <person name="Hossain A."/>
            <person name="Karabika E."/>
            <person name="Karaffa L."/>
            <person name="Karanyi Z."/>
            <person name="Krasevec N."/>
            <person name="Kuo A."/>
            <person name="Kusch H."/>
            <person name="LaButti K."/>
            <person name="Lagendijk E.L."/>
            <person name="Lapidus A."/>
            <person name="Levasseur A."/>
            <person name="Lindquist E."/>
            <person name="Lipzen A."/>
            <person name="Logrieco A.F."/>
            <person name="MacCabe A."/>
            <person name="Maekelae M.R."/>
            <person name="Malavazi I."/>
            <person name="Melin P."/>
            <person name="Meyer V."/>
            <person name="Mielnichuk N."/>
            <person name="Miskei M."/>
            <person name="Molnar A.P."/>
            <person name="Mule G."/>
            <person name="Ngan C.Y."/>
            <person name="Orejas M."/>
            <person name="Orosz E."/>
            <person name="Ouedraogo J.P."/>
            <person name="Overkamp K.M."/>
            <person name="Park H.-S."/>
            <person name="Perrone G."/>
            <person name="Piumi F."/>
            <person name="Punt P.J."/>
            <person name="Ram A.F."/>
            <person name="Ramon A."/>
            <person name="Rauscher S."/>
            <person name="Record E."/>
            <person name="Riano-Pachon D.M."/>
            <person name="Robert V."/>
            <person name="Roehrig J."/>
            <person name="Ruller R."/>
            <person name="Salamov A."/>
            <person name="Salih N.S."/>
            <person name="Samson R.A."/>
            <person name="Sandor E."/>
            <person name="Sanguinetti M."/>
            <person name="Schuetze T."/>
            <person name="Sepcic K."/>
            <person name="Shelest E."/>
            <person name="Sherlock G."/>
            <person name="Sophianopoulou V."/>
            <person name="Squina F.M."/>
            <person name="Sun H."/>
            <person name="Susca A."/>
            <person name="Todd R.B."/>
            <person name="Tsang A."/>
            <person name="Unkles S.E."/>
            <person name="van de Wiele N."/>
            <person name="van Rossen-Uffink D."/>
            <person name="Oliveira J.V."/>
            <person name="Vesth T.C."/>
            <person name="Visser J."/>
            <person name="Yu J.-H."/>
            <person name="Zhou M."/>
            <person name="Andersen M.R."/>
            <person name="Archer D.B."/>
            <person name="Baker S.E."/>
            <person name="Benoit I."/>
            <person name="Brakhage A.A."/>
            <person name="Braus G.H."/>
            <person name="Fischer R."/>
            <person name="Frisvad J.C."/>
            <person name="Goldman G.H."/>
            <person name="Houbraken J."/>
            <person name="Oakley B."/>
            <person name="Pocsi I."/>
            <person name="Scazzocchio C."/>
            <person name="Seiboth B."/>
            <person name="vanKuyk P.A."/>
            <person name="Wortman J."/>
            <person name="Dyer P.S."/>
            <person name="Grigoriev I.V."/>
        </authorList>
    </citation>
    <scope>NUCLEOTIDE SEQUENCE [LARGE SCALE GENOMIC DNA]</scope>
    <source>
        <strain evidence="3">CBS 516.65</strain>
    </source>
</reference>
<name>A0A1L9VPI6_ASPGL</name>
<protein>
    <submittedName>
        <fullName evidence="2">Uncharacterized protein</fullName>
    </submittedName>
</protein>
<keyword evidence="1" id="KW-0812">Transmembrane</keyword>
<accession>A0A1L9VPI6</accession>
<dbReference type="AlphaFoldDB" id="A0A1L9VPI6"/>
<feature type="transmembrane region" description="Helical" evidence="1">
    <location>
        <begin position="6"/>
        <end position="29"/>
    </location>
</feature>
<evidence type="ECO:0000256" key="1">
    <source>
        <dbReference type="SAM" id="Phobius"/>
    </source>
</evidence>
<gene>
    <name evidence="2" type="ORF">ASPGLDRAFT_56409</name>
</gene>
<keyword evidence="1" id="KW-1133">Transmembrane helix</keyword>
<dbReference type="RefSeq" id="XP_022402513.1">
    <property type="nucleotide sequence ID" value="XM_022548195.1"/>
</dbReference>